<feature type="domain" description="SnoaL-like" evidence="1">
    <location>
        <begin position="193"/>
        <end position="310"/>
    </location>
</feature>
<reference evidence="3" key="1">
    <citation type="submission" date="2016-11" db="EMBL/GenBank/DDBJ databases">
        <title>Complete Genome Sequence of alachlor-degrading Sphingomonas sp. strain JJ-A5.</title>
        <authorList>
            <person name="Lee H."/>
            <person name="Ka J.-O."/>
        </authorList>
    </citation>
    <scope>NUCLEOTIDE SEQUENCE [LARGE SCALE GENOMIC DNA]</scope>
    <source>
        <strain evidence="3">JJ-A5</strain>
    </source>
</reference>
<dbReference type="InterPro" id="IPR032710">
    <property type="entry name" value="NTF2-like_dom_sf"/>
</dbReference>
<sequence>MSTVDAWTLAASHAIRNVLAIHSRGVDRGDGNLLGAAYHADATVDYGFFAGEASTLVSILAGAQAAAPPTMHRTAGSDIRVSGAQAVAESYVIAAIEEPGLRRTVFGRYLDRFRHDGDAWRIAHRIYVLDGNTNRPGDTSRADPPVASDHFVPAGGKGASDAGRALLAHHDASTRMLQKVTPMAPDEAALDAALAREAIRQLVAGYCRGVDRADAALLASIFWEDATVISGIVNGTAPDFARDITAFVRANMQSCFHSVANEWIKVRGDHAVGEHYVIAHARAAETDSMTGGRYIDRYERRDGVWKIASRAFVSDWATSHPTTYESGGFYEALTTRGCFGREDLVYGLWSQS</sequence>
<dbReference type="Pfam" id="PF13577">
    <property type="entry name" value="SnoaL_4"/>
    <property type="match status" value="2"/>
</dbReference>
<dbReference type="Proteomes" id="UP000182063">
    <property type="component" value="Chromosome"/>
</dbReference>
<dbReference type="SUPFAM" id="SSF54427">
    <property type="entry name" value="NTF2-like"/>
    <property type="match status" value="2"/>
</dbReference>
<dbReference type="EMBL" id="CP018221">
    <property type="protein sequence ID" value="API61018.1"/>
    <property type="molecule type" value="Genomic_DNA"/>
</dbReference>
<dbReference type="STRING" id="1921510.BSL82_07555"/>
<accession>A0A1L3ZZG0</accession>
<dbReference type="OrthoDB" id="7585039at2"/>
<dbReference type="Gene3D" id="3.10.450.50">
    <property type="match status" value="2"/>
</dbReference>
<dbReference type="AlphaFoldDB" id="A0A1L3ZZG0"/>
<name>A0A1L3ZZG0_9SPHN</name>
<dbReference type="CDD" id="cd00531">
    <property type="entry name" value="NTF2_like"/>
    <property type="match status" value="1"/>
</dbReference>
<evidence type="ECO:0000313" key="2">
    <source>
        <dbReference type="EMBL" id="API61018.1"/>
    </source>
</evidence>
<gene>
    <name evidence="2" type="ORF">BSL82_07555</name>
</gene>
<keyword evidence="3" id="KW-1185">Reference proteome</keyword>
<evidence type="ECO:0000313" key="3">
    <source>
        <dbReference type="Proteomes" id="UP000182063"/>
    </source>
</evidence>
<dbReference type="KEGG" id="sphj:BSL82_07555"/>
<dbReference type="RefSeq" id="WP_072598669.1">
    <property type="nucleotide sequence ID" value="NZ_CP018221.1"/>
</dbReference>
<dbReference type="InterPro" id="IPR037401">
    <property type="entry name" value="SnoaL-like"/>
</dbReference>
<protein>
    <recommendedName>
        <fullName evidence="1">SnoaL-like domain-containing protein</fullName>
    </recommendedName>
</protein>
<organism evidence="2 3">
    <name type="scientific">Tardibacter chloracetimidivorans</name>
    <dbReference type="NCBI Taxonomy" id="1921510"/>
    <lineage>
        <taxon>Bacteria</taxon>
        <taxon>Pseudomonadati</taxon>
        <taxon>Pseudomonadota</taxon>
        <taxon>Alphaproteobacteria</taxon>
        <taxon>Sphingomonadales</taxon>
        <taxon>Sphingomonadaceae</taxon>
        <taxon>Tardibacter</taxon>
    </lineage>
</organism>
<feature type="domain" description="SnoaL-like" evidence="1">
    <location>
        <begin position="8"/>
        <end position="125"/>
    </location>
</feature>
<evidence type="ECO:0000259" key="1">
    <source>
        <dbReference type="Pfam" id="PF13577"/>
    </source>
</evidence>
<proteinExistence type="predicted"/>